<organism evidence="1 2">
    <name type="scientific">Thermogutta terrifontis</name>
    <dbReference type="NCBI Taxonomy" id="1331910"/>
    <lineage>
        <taxon>Bacteria</taxon>
        <taxon>Pseudomonadati</taxon>
        <taxon>Planctomycetota</taxon>
        <taxon>Planctomycetia</taxon>
        <taxon>Pirellulales</taxon>
        <taxon>Thermoguttaceae</taxon>
        <taxon>Thermogutta</taxon>
    </lineage>
</organism>
<reference evidence="1 2" key="1">
    <citation type="journal article" name="Front. Microbiol.">
        <title>Sugar Metabolism of the First Thermophilic Planctomycete Thermogutta terrifontis: Comparative Genomic and Transcriptomic Approaches.</title>
        <authorList>
            <person name="Elcheninov A.G."/>
            <person name="Menzel P."/>
            <person name="Gudbergsdottir S.R."/>
            <person name="Slesarev A.I."/>
            <person name="Kadnikov V.V."/>
            <person name="Krogh A."/>
            <person name="Bonch-Osmolovskaya E.A."/>
            <person name="Peng X."/>
            <person name="Kublanov I.V."/>
        </authorList>
    </citation>
    <scope>NUCLEOTIDE SEQUENCE [LARGE SCALE GENOMIC DNA]</scope>
    <source>
        <strain evidence="1 2">R1</strain>
    </source>
</reference>
<protein>
    <submittedName>
        <fullName evidence="1">Uncharacterized protein</fullName>
    </submittedName>
</protein>
<gene>
    <name evidence="1" type="ORF">THTE_3570</name>
</gene>
<name>A0A286RJM9_9BACT</name>
<dbReference type="EMBL" id="CP018477">
    <property type="protein sequence ID" value="ASV76171.1"/>
    <property type="molecule type" value="Genomic_DNA"/>
</dbReference>
<keyword evidence="2" id="KW-1185">Reference proteome</keyword>
<dbReference type="KEGG" id="ttf:THTE_3570"/>
<dbReference type="AlphaFoldDB" id="A0A286RJM9"/>
<dbReference type="Proteomes" id="UP000215086">
    <property type="component" value="Chromosome"/>
</dbReference>
<evidence type="ECO:0000313" key="1">
    <source>
        <dbReference type="EMBL" id="ASV76171.1"/>
    </source>
</evidence>
<sequence length="141" mass="15131">MDCFEDWEIGETPDMAATAFSGFANDIDRRGNGNGLNHAHFYAAGKRHGPGQPLRQEQASAQWDVLVTPIFGGTCLSGPPLGGTRLSGPFVNVRSSIAFQRGLKSRVESGAKAPHSMECGDSSPLFGEGFSLHNLAWIARR</sequence>
<evidence type="ECO:0000313" key="2">
    <source>
        <dbReference type="Proteomes" id="UP000215086"/>
    </source>
</evidence>
<accession>A0A286RJM9</accession>
<proteinExistence type="predicted"/>